<dbReference type="EMBL" id="CP120682">
    <property type="protein sequence ID" value="WKN38317.1"/>
    <property type="molecule type" value="Genomic_DNA"/>
</dbReference>
<sequence length="805" mass="90557">MEAKTTQDDITLDLSIEEILNDYRIAWESRHTSLLGRKEVFMGKAKFGVFGDGKEIAQIAMAKAFRKGDFRSGYYRDQTFMFATGQVTIQQFFAQIYAHANVEVEPSSGGRMMNSHFGTRLIDPQTGEFYPQIDQYNTGSDISPTAGQIPRSLGLAYASKLYRHNPDLKDMEQFSVNGNEVTFATIGDASTSEGMFLEMVNAAGVLQLPLVISVWDDGYGISVPTEYHTTKHSISEALEGFQRTEEKEGIEIIKVKGWNYEALCETYQAAVQLSRKSHIPVLIHVEEVTQPQGHSTSGSHERYKSKERLAWEREYDCNLKMREWIIKNGFASEERLDEIEETAKHTAKQARDAAWKAYRSELTKEIKQVKQIVANVANTSPQHVTIRTLAQQLEKKPNPIRSDAVRLAKKVLRLVRGEDNDARTQLIDWLKTYSRDNEERFSSHLYSETEKSALKIEEIPAVFDKNSKMLDGREVLNACFDAALTRDPRIFAIGEDVGIIGDVNQGFAGLQAKHGILRVSDTGIRETTIIGQGIGAALRGLRPIVEIQYLDYIFYAMATLTDDLASLRYRTMNGQSAPLIIRTRGHRLEGIWHSGSPLGAILHSLRGIYVLVPRNMVQAAGFYNTMLQSDDPVLIIESLNGYRLKEKLPKNIGEFTVPLGRPETLREGHDVTIVTYGSMCRIVMKAAEELAEVGISCEVIDVQTLLPFDIDHQIATSIQKTNRVVFADEDVPGGASAYMMQKVLEEQGAYQFLDSQPVTIASQAHRPAYGSDGDYFSKPNQETVFDAVYQLMAEYDPNRFKEIYR</sequence>
<dbReference type="Pfam" id="PF02779">
    <property type="entry name" value="Transket_pyr"/>
    <property type="match status" value="1"/>
</dbReference>
<dbReference type="PANTHER" id="PTHR43257">
    <property type="entry name" value="PYRUVATE DEHYDROGENASE E1 COMPONENT BETA SUBUNIT"/>
    <property type="match status" value="1"/>
</dbReference>
<dbReference type="InterPro" id="IPR029061">
    <property type="entry name" value="THDP-binding"/>
</dbReference>
<protein>
    <submittedName>
        <fullName evidence="6">Thiamine pyrophosphate-dependent enzyme</fullName>
    </submittedName>
</protein>
<evidence type="ECO:0000256" key="3">
    <source>
        <dbReference type="ARBA" id="ARBA00023002"/>
    </source>
</evidence>
<organism evidence="6">
    <name type="scientific">Roseihalotalea indica</name>
    <dbReference type="NCBI Taxonomy" id="2867963"/>
    <lineage>
        <taxon>Bacteria</taxon>
        <taxon>Pseudomonadati</taxon>
        <taxon>Bacteroidota</taxon>
        <taxon>Cytophagia</taxon>
        <taxon>Cytophagales</taxon>
        <taxon>Catalimonadaceae</taxon>
        <taxon>Roseihalotalea</taxon>
    </lineage>
</organism>
<keyword evidence="3" id="KW-0560">Oxidoreductase</keyword>
<gene>
    <name evidence="6" type="ORF">K4G66_06325</name>
</gene>
<comment type="cofactor">
    <cofactor evidence="1">
        <name>thiamine diphosphate</name>
        <dbReference type="ChEBI" id="CHEBI:58937"/>
    </cofactor>
</comment>
<accession>A0AA49GNZ0</accession>
<dbReference type="PANTHER" id="PTHR43257:SF2">
    <property type="entry name" value="PYRUVATE DEHYDROGENASE E1 COMPONENT SUBUNIT BETA"/>
    <property type="match status" value="1"/>
</dbReference>
<comment type="function">
    <text evidence="2">E1 component of the 2-oxoglutarate dehydrogenase (OGDH) complex which catalyzes the decarboxylation of 2-oxoglutarate, the first step in the conversion of 2-oxoglutarate to succinyl-CoA and CO(2).</text>
</comment>
<evidence type="ECO:0000256" key="4">
    <source>
        <dbReference type="ARBA" id="ARBA00023052"/>
    </source>
</evidence>
<dbReference type="SUPFAM" id="SSF52922">
    <property type="entry name" value="TK C-terminal domain-like"/>
    <property type="match status" value="1"/>
</dbReference>
<dbReference type="AlphaFoldDB" id="A0AA49GNZ0"/>
<dbReference type="InterPro" id="IPR009014">
    <property type="entry name" value="Transketo_C/PFOR_II"/>
</dbReference>
<evidence type="ECO:0000313" key="6">
    <source>
        <dbReference type="EMBL" id="WKN38317.1"/>
    </source>
</evidence>
<evidence type="ECO:0000259" key="5">
    <source>
        <dbReference type="SMART" id="SM00861"/>
    </source>
</evidence>
<proteinExistence type="predicted"/>
<dbReference type="InterPro" id="IPR033248">
    <property type="entry name" value="Transketolase_C"/>
</dbReference>
<evidence type="ECO:0000256" key="1">
    <source>
        <dbReference type="ARBA" id="ARBA00001964"/>
    </source>
</evidence>
<dbReference type="SMART" id="SM00861">
    <property type="entry name" value="Transket_pyr"/>
    <property type="match status" value="1"/>
</dbReference>
<feature type="domain" description="Transketolase-like pyrimidine-binding" evidence="5">
    <location>
        <begin position="470"/>
        <end position="644"/>
    </location>
</feature>
<dbReference type="GO" id="GO:0016624">
    <property type="term" value="F:oxidoreductase activity, acting on the aldehyde or oxo group of donors, disulfide as acceptor"/>
    <property type="evidence" value="ECO:0007669"/>
    <property type="project" value="InterPro"/>
</dbReference>
<reference evidence="6" key="2">
    <citation type="journal article" date="2024" name="Antonie Van Leeuwenhoek">
        <title>Roseihalotalea indica gen. nov., sp. nov., a halophilic Bacteroidetes from mesopelagic Southwest Indian Ocean with higher carbohydrate metabolic potential.</title>
        <authorList>
            <person name="Chen B."/>
            <person name="Zhang M."/>
            <person name="Lin D."/>
            <person name="Ye J."/>
            <person name="Tang K."/>
        </authorList>
    </citation>
    <scope>NUCLEOTIDE SEQUENCE</scope>
    <source>
        <strain evidence="6">TK19036</strain>
    </source>
</reference>
<dbReference type="Pfam" id="PF00676">
    <property type="entry name" value="E1_dh"/>
    <property type="match status" value="1"/>
</dbReference>
<dbReference type="InterPro" id="IPR005475">
    <property type="entry name" value="Transketolase-like_Pyr-bd"/>
</dbReference>
<dbReference type="Pfam" id="PF02780">
    <property type="entry name" value="Transketolase_C"/>
    <property type="match status" value="1"/>
</dbReference>
<dbReference type="Gene3D" id="3.40.50.970">
    <property type="match status" value="2"/>
</dbReference>
<dbReference type="InterPro" id="IPR001017">
    <property type="entry name" value="DH_E1"/>
</dbReference>
<name>A0AA49GNZ0_9BACT</name>
<dbReference type="CDD" id="cd02000">
    <property type="entry name" value="TPP_E1_PDC_ADC_BCADC"/>
    <property type="match status" value="1"/>
</dbReference>
<dbReference type="SUPFAM" id="SSF52518">
    <property type="entry name" value="Thiamin diphosphate-binding fold (THDP-binding)"/>
    <property type="match status" value="2"/>
</dbReference>
<dbReference type="Gene3D" id="3.40.50.920">
    <property type="match status" value="1"/>
</dbReference>
<keyword evidence="4" id="KW-0786">Thiamine pyrophosphate</keyword>
<evidence type="ECO:0000256" key="2">
    <source>
        <dbReference type="ARBA" id="ARBA00003906"/>
    </source>
</evidence>
<reference evidence="6" key="1">
    <citation type="journal article" date="2023" name="Comput. Struct. Biotechnol. J.">
        <title>Discovery of a novel marine Bacteroidetes with a rich repertoire of carbohydrate-active enzymes.</title>
        <authorList>
            <person name="Chen B."/>
            <person name="Liu G."/>
            <person name="Chen Q."/>
            <person name="Wang H."/>
            <person name="Liu L."/>
            <person name="Tang K."/>
        </authorList>
    </citation>
    <scope>NUCLEOTIDE SEQUENCE</scope>
    <source>
        <strain evidence="6">TK19036</strain>
    </source>
</reference>